<sequence>TPANKDSLGLYTGVGMWVNLTTGNPRQLATFLAAAKASEEARVVEAKADLDESAERISDSVLFLNGSRAWGFDIWDGRELERGTSDEVKGWNAPIVVAYLESNRNVTVGCPNNAVAEAILGKGGLKNAFPVLDEIVSGWGGRESIGGSPRGMELTEEQAREAASKIAELVKNS</sequence>
<evidence type="ECO:0000313" key="2">
    <source>
        <dbReference type="Proteomes" id="UP000230154"/>
    </source>
</evidence>
<dbReference type="EMBL" id="PFCB01000018">
    <property type="protein sequence ID" value="PIR74540.1"/>
    <property type="molecule type" value="Genomic_DNA"/>
</dbReference>
<name>A0A2H0TQU2_9BACT</name>
<organism evidence="1 2">
    <name type="scientific">Candidatus Magasanikbacteria bacterium CG10_big_fil_rev_8_21_14_0_10_47_10</name>
    <dbReference type="NCBI Taxonomy" id="1974652"/>
    <lineage>
        <taxon>Bacteria</taxon>
        <taxon>Candidatus Magasanikiibacteriota</taxon>
    </lineage>
</organism>
<accession>A0A2H0TQU2</accession>
<dbReference type="Proteomes" id="UP000230154">
    <property type="component" value="Unassembled WGS sequence"/>
</dbReference>
<evidence type="ECO:0008006" key="3">
    <source>
        <dbReference type="Google" id="ProtNLM"/>
    </source>
</evidence>
<dbReference type="AlphaFoldDB" id="A0A2H0TQU2"/>
<protein>
    <recommendedName>
        <fullName evidence="3">DHHA1 domain-containing protein</fullName>
    </recommendedName>
</protein>
<gene>
    <name evidence="1" type="ORF">COU35_02130</name>
</gene>
<feature type="non-terminal residue" evidence="1">
    <location>
        <position position="1"/>
    </location>
</feature>
<comment type="caution">
    <text evidence="1">The sequence shown here is derived from an EMBL/GenBank/DDBJ whole genome shotgun (WGS) entry which is preliminary data.</text>
</comment>
<evidence type="ECO:0000313" key="1">
    <source>
        <dbReference type="EMBL" id="PIR74540.1"/>
    </source>
</evidence>
<proteinExistence type="predicted"/>
<reference evidence="2" key="1">
    <citation type="submission" date="2017-09" db="EMBL/GenBank/DDBJ databases">
        <title>Depth-based differentiation of microbial function through sediment-hosted aquifers and enrichment of novel symbionts in the deep terrestrial subsurface.</title>
        <authorList>
            <person name="Probst A.J."/>
            <person name="Ladd B."/>
            <person name="Jarett J.K."/>
            <person name="Geller-Mcgrath D.E."/>
            <person name="Sieber C.M.K."/>
            <person name="Emerson J.B."/>
            <person name="Anantharaman K."/>
            <person name="Thomas B.C."/>
            <person name="Malmstrom R."/>
            <person name="Stieglmeier M."/>
            <person name="Klingl A."/>
            <person name="Woyke T."/>
            <person name="Ryan C.M."/>
            <person name="Banfield J.F."/>
        </authorList>
    </citation>
    <scope>NUCLEOTIDE SEQUENCE [LARGE SCALE GENOMIC DNA]</scope>
</reference>